<evidence type="ECO:0000259" key="6">
    <source>
        <dbReference type="PROSITE" id="PS50263"/>
    </source>
</evidence>
<protein>
    <recommendedName>
        <fullName evidence="5">Omega-amidase YafV</fullName>
        <ecNumber evidence="3">3.5.1.3</ecNumber>
    </recommendedName>
</protein>
<dbReference type="AlphaFoldDB" id="A0A9D7XDW8"/>
<comment type="similarity">
    <text evidence="1">Belongs to the carbon-nitrogen hydrolase superfamily. NIT1/NIT2 family.</text>
</comment>
<dbReference type="PANTHER" id="PTHR47799">
    <property type="entry name" value="OMEGA-AMIDASE YAFV"/>
    <property type="match status" value="1"/>
</dbReference>
<evidence type="ECO:0000256" key="3">
    <source>
        <dbReference type="ARBA" id="ARBA00039118"/>
    </source>
</evidence>
<dbReference type="PROSITE" id="PS50263">
    <property type="entry name" value="CN_HYDROLASE"/>
    <property type="match status" value="1"/>
</dbReference>
<dbReference type="EMBL" id="JADKFW010000004">
    <property type="protein sequence ID" value="MBK9717130.1"/>
    <property type="molecule type" value="Genomic_DNA"/>
</dbReference>
<dbReference type="InterPro" id="IPR003010">
    <property type="entry name" value="C-N_Hydrolase"/>
</dbReference>
<evidence type="ECO:0000256" key="4">
    <source>
        <dbReference type="ARBA" id="ARBA00052904"/>
    </source>
</evidence>
<dbReference type="FunFam" id="3.60.110.10:FF:000004">
    <property type="entry name" value="Carbon-nitrogen hydrolase"/>
    <property type="match status" value="1"/>
</dbReference>
<dbReference type="InterPro" id="IPR036526">
    <property type="entry name" value="C-N_Hydrolase_sf"/>
</dbReference>
<dbReference type="EC" id="3.5.1.3" evidence="3"/>
<evidence type="ECO:0000256" key="2">
    <source>
        <dbReference type="ARBA" id="ARBA00022801"/>
    </source>
</evidence>
<name>A0A9D7XDW8_9BACT</name>
<dbReference type="Pfam" id="PF00795">
    <property type="entry name" value="CN_hydrolase"/>
    <property type="match status" value="1"/>
</dbReference>
<evidence type="ECO:0000256" key="5">
    <source>
        <dbReference type="ARBA" id="ARBA00072139"/>
    </source>
</evidence>
<proteinExistence type="inferred from homology"/>
<sequence>MSSLSLALVQTSLVWENPKENRLHFEHMIREQCPPGTDLIILPEMFTTGFTMNNVVLAEDMEGETIQWLKEIAHQHQAAIMGSLIIRESGHYFNRLVFIQPDSDDIQTYDKRHLFTLAKEDKYYTAGTQKLILEYKQWKIMPVICYDLRFPVWMRNTEAVDLIVCVANFPERRRKAWMSLLPARAIENVCYVLGLNRIGQDGLDIPYAGDSGIWDYEGNQMLDLGHQDTIGMMSLNKDKMTVFRRAYPFLNDRDKFYIEI</sequence>
<keyword evidence="2" id="KW-0378">Hydrolase</keyword>
<comment type="caution">
    <text evidence="7">The sequence shown here is derived from an EMBL/GenBank/DDBJ whole genome shotgun (WGS) entry which is preliminary data.</text>
</comment>
<dbReference type="Gene3D" id="3.60.110.10">
    <property type="entry name" value="Carbon-nitrogen hydrolase"/>
    <property type="match status" value="1"/>
</dbReference>
<reference evidence="7 8" key="1">
    <citation type="submission" date="2020-10" db="EMBL/GenBank/DDBJ databases">
        <title>Connecting structure to function with the recovery of over 1000 high-quality activated sludge metagenome-assembled genomes encoding full-length rRNA genes using long-read sequencing.</title>
        <authorList>
            <person name="Singleton C.M."/>
            <person name="Petriglieri F."/>
            <person name="Kristensen J.M."/>
            <person name="Kirkegaard R.H."/>
            <person name="Michaelsen T.Y."/>
            <person name="Andersen M.H."/>
            <person name="Karst S.M."/>
            <person name="Dueholm M.S."/>
            <person name="Nielsen P.H."/>
            <person name="Albertsen M."/>
        </authorList>
    </citation>
    <scope>NUCLEOTIDE SEQUENCE [LARGE SCALE GENOMIC DNA]</scope>
    <source>
        <strain evidence="7">Ribe_18-Q3-R11-54_BAT3C.373</strain>
    </source>
</reference>
<organism evidence="7 8">
    <name type="scientific">Candidatus Defluviibacterium haderslevense</name>
    <dbReference type="NCBI Taxonomy" id="2981993"/>
    <lineage>
        <taxon>Bacteria</taxon>
        <taxon>Pseudomonadati</taxon>
        <taxon>Bacteroidota</taxon>
        <taxon>Saprospiria</taxon>
        <taxon>Saprospirales</taxon>
        <taxon>Saprospiraceae</taxon>
        <taxon>Candidatus Defluviibacterium</taxon>
    </lineage>
</organism>
<dbReference type="GO" id="GO:0050152">
    <property type="term" value="F:omega-amidase activity"/>
    <property type="evidence" value="ECO:0007669"/>
    <property type="project" value="UniProtKB-EC"/>
</dbReference>
<gene>
    <name evidence="7" type="ORF">IPO85_06390</name>
</gene>
<dbReference type="GO" id="GO:0106008">
    <property type="term" value="F:2-oxoglutaramate amidase activity"/>
    <property type="evidence" value="ECO:0007669"/>
    <property type="project" value="TreeGrafter"/>
</dbReference>
<dbReference type="SUPFAM" id="SSF56317">
    <property type="entry name" value="Carbon-nitrogen hydrolase"/>
    <property type="match status" value="1"/>
</dbReference>
<dbReference type="PANTHER" id="PTHR47799:SF1">
    <property type="entry name" value="OMEGA-AMIDASE YAFV"/>
    <property type="match status" value="1"/>
</dbReference>
<comment type="catalytic activity">
    <reaction evidence="4">
        <text>a monoamide of a dicarboxylate + H2O = a dicarboxylate + NH4(+)</text>
        <dbReference type="Rhea" id="RHEA:11716"/>
        <dbReference type="ChEBI" id="CHEBI:15377"/>
        <dbReference type="ChEBI" id="CHEBI:28938"/>
        <dbReference type="ChEBI" id="CHEBI:28965"/>
        <dbReference type="ChEBI" id="CHEBI:77450"/>
        <dbReference type="EC" id="3.5.1.3"/>
    </reaction>
</comment>
<evidence type="ECO:0000256" key="1">
    <source>
        <dbReference type="ARBA" id="ARBA00010613"/>
    </source>
</evidence>
<feature type="domain" description="CN hydrolase" evidence="6">
    <location>
        <begin position="4"/>
        <end position="237"/>
    </location>
</feature>
<evidence type="ECO:0000313" key="8">
    <source>
        <dbReference type="Proteomes" id="UP000808349"/>
    </source>
</evidence>
<dbReference type="InterPro" id="IPR052737">
    <property type="entry name" value="Omega-amidase_YafV"/>
</dbReference>
<dbReference type="Proteomes" id="UP000808349">
    <property type="component" value="Unassembled WGS sequence"/>
</dbReference>
<accession>A0A9D7XDW8</accession>
<evidence type="ECO:0000313" key="7">
    <source>
        <dbReference type="EMBL" id="MBK9717130.1"/>
    </source>
</evidence>